<evidence type="ECO:0000256" key="13">
    <source>
        <dbReference type="ARBA" id="ARBA00034617"/>
    </source>
</evidence>
<dbReference type="InterPro" id="IPR000212">
    <property type="entry name" value="DNA_helicase_UvrD/REP"/>
</dbReference>
<name>A0A1Y5Q528_9GAMM</name>
<keyword evidence="8 15" id="KW-0067">ATP-binding</keyword>
<evidence type="ECO:0000256" key="11">
    <source>
        <dbReference type="ARBA" id="ARBA00023204"/>
    </source>
</evidence>
<dbReference type="GO" id="GO:0005524">
    <property type="term" value="F:ATP binding"/>
    <property type="evidence" value="ECO:0007669"/>
    <property type="project" value="UniProtKB-UniRule"/>
</dbReference>
<keyword evidence="6 15" id="KW-0347">Helicase</keyword>
<dbReference type="InterPro" id="IPR014016">
    <property type="entry name" value="UvrD-like_ATP-bd"/>
</dbReference>
<keyword evidence="2 15" id="KW-0479">Metal-binding</keyword>
<dbReference type="PROSITE" id="PS51217">
    <property type="entry name" value="UVRD_HELICASE_CTER"/>
    <property type="match status" value="1"/>
</dbReference>
<feature type="binding site" evidence="15">
    <location>
        <position position="1085"/>
    </location>
    <ligand>
        <name>Mg(2+)</name>
        <dbReference type="ChEBI" id="CHEBI:18420"/>
    </ligand>
</feature>
<keyword evidence="10 15" id="KW-0238">DNA-binding</keyword>
<proteinExistence type="inferred from homology"/>
<evidence type="ECO:0000256" key="7">
    <source>
        <dbReference type="ARBA" id="ARBA00022839"/>
    </source>
</evidence>
<evidence type="ECO:0000256" key="5">
    <source>
        <dbReference type="ARBA" id="ARBA00022801"/>
    </source>
</evidence>
<dbReference type="Gene3D" id="3.90.320.10">
    <property type="match status" value="1"/>
</dbReference>
<evidence type="ECO:0000256" key="17">
    <source>
        <dbReference type="SAM" id="MobiDB-lite"/>
    </source>
</evidence>
<dbReference type="PANTHER" id="PTHR11070:SF23">
    <property type="entry name" value="RECBCD ENZYME SUBUNIT RECB"/>
    <property type="match status" value="1"/>
</dbReference>
<keyword evidence="9 15" id="KW-0460">Magnesium</keyword>
<comment type="catalytic activity">
    <reaction evidence="14 15">
        <text>ATP + H2O = ADP + phosphate + H(+)</text>
        <dbReference type="Rhea" id="RHEA:13065"/>
        <dbReference type="ChEBI" id="CHEBI:15377"/>
        <dbReference type="ChEBI" id="CHEBI:15378"/>
        <dbReference type="ChEBI" id="CHEBI:30616"/>
        <dbReference type="ChEBI" id="CHEBI:43474"/>
        <dbReference type="ChEBI" id="CHEBI:456216"/>
        <dbReference type="EC" id="5.6.2.4"/>
    </reaction>
</comment>
<dbReference type="PROSITE" id="PS51198">
    <property type="entry name" value="UVRD_HELICASE_ATP_BIND"/>
    <property type="match status" value="1"/>
</dbReference>
<evidence type="ECO:0000256" key="14">
    <source>
        <dbReference type="ARBA" id="ARBA00048988"/>
    </source>
</evidence>
<feature type="region of interest" description="Disordered" evidence="17">
    <location>
        <begin position="913"/>
        <end position="935"/>
    </location>
</feature>
<evidence type="ECO:0000256" key="2">
    <source>
        <dbReference type="ARBA" id="ARBA00022723"/>
    </source>
</evidence>
<comment type="miscellaneous">
    <text evidence="15">In the RecBCD complex, RecB has a slow 3'-5' helicase, an exonuclease activity and loads RecA onto ssDNA, RecD has a fast 5'-3' helicase activity, while RecC stimulates the ATPase and processivity of the RecB helicase and contributes to recognition of the Chi site.</text>
</comment>
<feature type="binding site" evidence="15">
    <location>
        <position position="961"/>
    </location>
    <ligand>
        <name>Mg(2+)</name>
        <dbReference type="ChEBI" id="CHEBI:18420"/>
    </ligand>
</feature>
<comment type="function">
    <text evidence="15">A helicase/nuclease that prepares dsDNA breaks (DSB) for recombinational DNA repair. Binds to DSBs and unwinds DNA via a highly rapid and processive ATP-dependent bidirectional helicase activity. Unwinds dsDNA until it encounters a Chi (crossover hotspot instigator) sequence from the 3' direction. Cuts ssDNA a few nucleotides 3' to the Chi site. The properties and activities of the enzyme are changed at Chi. The Chi-altered holoenzyme produces a long 3'-ssDNA overhang and facilitates RecA-binding to the ssDNA for homologous DNA recombination and repair. Holoenzyme degrades any linearized DNA that is unable to undergo homologous recombination. In the holoenzyme this subunit contributes ATPase, 3'-5' helicase, exonuclease activity and loads RecA onto ssDNA.</text>
</comment>
<organism evidence="20">
    <name type="scientific">uncultured Stenotrophomonas sp</name>
    <dbReference type="NCBI Taxonomy" id="165438"/>
    <lineage>
        <taxon>Bacteria</taxon>
        <taxon>Pseudomonadati</taxon>
        <taxon>Pseudomonadota</taxon>
        <taxon>Gammaproteobacteria</taxon>
        <taxon>Lysobacterales</taxon>
        <taxon>Lysobacteraceae</taxon>
        <taxon>Stenotrophomonas</taxon>
        <taxon>environmental samples</taxon>
    </lineage>
</organism>
<comment type="cofactor">
    <cofactor evidence="15">
        <name>Mg(2+)</name>
        <dbReference type="ChEBI" id="CHEBI:18420"/>
    </cofactor>
    <text evidence="15">Binds 1 Mg(2+) ion per subunit.</text>
</comment>
<protein>
    <recommendedName>
        <fullName evidence="15">RecBCD enzyme subunit RecB</fullName>
        <ecNumber evidence="15">3.1.11.5</ecNumber>
        <ecNumber evidence="15">5.6.2.4</ecNumber>
    </recommendedName>
    <alternativeName>
        <fullName evidence="15">DNA 3'-5' helicase subunit RecB</fullName>
    </alternativeName>
    <alternativeName>
        <fullName evidence="15">Exonuclease V subunit RecB</fullName>
        <shortName evidence="15">ExoV subunit RecB</shortName>
    </alternativeName>
    <alternativeName>
        <fullName evidence="15">Helicase/nuclease RecBCD subunit RecB</fullName>
    </alternativeName>
</protein>
<dbReference type="Gene3D" id="1.10.486.10">
    <property type="entry name" value="PCRA, domain 4"/>
    <property type="match status" value="1"/>
</dbReference>
<dbReference type="InterPro" id="IPR014017">
    <property type="entry name" value="DNA_helicase_UvrD-like_C"/>
</dbReference>
<evidence type="ECO:0000256" key="9">
    <source>
        <dbReference type="ARBA" id="ARBA00022842"/>
    </source>
</evidence>
<comment type="domain">
    <text evidence="15">The N-terminal DNA-binding domain is a ssDNA-dependent ATPase and has ATP-dependent 3'-5' helicase function. This domain interacts with RecC.</text>
</comment>
<sequence length="1227" mass="134309">MNAGQPSRDPYLDLPLSGLRLIEASAGTGKTFTLATLFTRLVVERGLRMGQILAVTFTDAATQELRRRIRERLALAARLVDAEPAAGDSPETILTHAILQRHLAQGDESAAQLARRLRIAAEETDLAAIFTIHGFCTRVLGEHALESGHGFAMPELLTNTRPLHAELAAQLWRLHAARGEALDALLGLWKSPEALAADLPALVADSPLLPEIPAPVLDDPRPLRDTAARRLADGVVAHGETYRQQLRDALDGGVLNKSSYKADWIEPLFQHLLHWSSHPDPAAKFDERLARLTHDALAAKTNKAKAGNTPVSPLQPLIADYVQALAHCVEWRRQQSIVLLHQLRFEARQRLAHHKQQYRVQTYDDLIDGVHAALAGEGGIELAGRLRAQYRFALVDEFQDTDPRQWDIFRRVFAEPAENAALFLIGDPKQAIYGFRGGDVHTYLHARALAGEAPRLAHNFRSRPALLRALDALYANAGERAFLDDRIRFEPVQPGDQRDDADYLLDGAPAPALTLHLLDPDDEGKPLKADDSRDAATLACVADIHRVLSAAREGRALIDGEPLQPGDIAVLVRSHKEAARIQQALAATGIPAVAAGKHSLFAGNEAHELRLLLLALLQPADEGRLRAALASVLLGESAAAIAALEHEGERQRHHQERLLRWRERWQRGGVLAMLSELCAEQAPRLLALVDGERRLSNYLQLGELLQEAGHRSIGLHGLLDWLQARIAHADDGDEAQLLRLESDARRVQVITLHKSKGLEYPLVYLPFVGIDGKAPDTDAHKTVHDGEQRVLHWKIDKDAESWKAATAQANAEEAAETARLLYVGLTRAEHALWMAAGAVAGLPASRLGPMLGDMDALAAHPDIRIVEGSIETLPARLPPEREQALPPVRNVQRALSHDWWVYSFTQLAHAEAGHDTAAAATEDSGGATDEPAQPEVETDAAAQPDTFDPRFAGSRFGNVLHAALENTDFAAWSGWQPGDAAPQGQGDIIAGALRKESYAETDIADGVALLTMLVGQTLTVALPEGGALHALDEGERRAEIEFHFAMQSTAVPALLRVLHEHGVARGRHGFGTRQRLEGLMTGKIDLTYVHDGRCYVLDYKSNRLPGYAPAQLEAAMRHSEYDLQALIYTVALHRWLRFRLGDGYDYARDFGGIRYLFCRGLDATRNPSPGLYAHRFAPELVQAVDELFAGGTPLKSLSSSTDEAIKPLSLRERGWGEGQTESVGTEP</sequence>
<keyword evidence="12 15" id="KW-0413">Isomerase</keyword>
<feature type="compositionally biased region" description="Basic and acidic residues" evidence="17">
    <location>
        <begin position="1203"/>
        <end position="1215"/>
    </location>
</feature>
<dbReference type="GO" id="GO:0000287">
    <property type="term" value="F:magnesium ion binding"/>
    <property type="evidence" value="ECO:0007669"/>
    <property type="project" value="UniProtKB-UniRule"/>
</dbReference>
<dbReference type="GO" id="GO:0000724">
    <property type="term" value="P:double-strand break repair via homologous recombination"/>
    <property type="evidence" value="ECO:0007669"/>
    <property type="project" value="UniProtKB-UniRule"/>
</dbReference>
<dbReference type="GO" id="GO:0043138">
    <property type="term" value="F:3'-5' DNA helicase activity"/>
    <property type="evidence" value="ECO:0007669"/>
    <property type="project" value="UniProtKB-UniRule"/>
</dbReference>
<evidence type="ECO:0000256" key="6">
    <source>
        <dbReference type="ARBA" id="ARBA00022806"/>
    </source>
</evidence>
<keyword evidence="3 15" id="KW-0547">Nucleotide-binding</keyword>
<comment type="catalytic activity">
    <reaction evidence="15">
        <text>Exonucleolytic cleavage (in the presence of ATP) in either 5'- to 3'- or 3'- to 5'-direction to yield 5'-phosphooligonucleotides.</text>
        <dbReference type="EC" id="3.1.11.5"/>
    </reaction>
</comment>
<feature type="region of interest" description="DNA-binding and helicase activity, interacts with RecC" evidence="15">
    <location>
        <begin position="1"/>
        <end position="867"/>
    </location>
</feature>
<dbReference type="InterPro" id="IPR038726">
    <property type="entry name" value="PDDEXK_AddAB-type"/>
</dbReference>
<dbReference type="EC" id="5.6.2.4" evidence="15"/>
<keyword evidence="4 15" id="KW-0227">DNA damage</keyword>
<feature type="binding site" evidence="15">
    <location>
        <position position="1098"/>
    </location>
    <ligand>
        <name>Mg(2+)</name>
        <dbReference type="ChEBI" id="CHEBI:18420"/>
    </ligand>
</feature>
<dbReference type="Pfam" id="PF13361">
    <property type="entry name" value="UvrD_C"/>
    <property type="match status" value="1"/>
</dbReference>
<feature type="region of interest" description="Nuclease activity, interacts with RecD and RecA" evidence="15">
    <location>
        <begin position="898"/>
        <end position="1227"/>
    </location>
</feature>
<feature type="domain" description="UvrD-like helicase C-terminal" evidence="19">
    <location>
        <begin position="496"/>
        <end position="757"/>
    </location>
</feature>
<keyword evidence="1 15" id="KW-0540">Nuclease</keyword>
<dbReference type="InterPro" id="IPR027417">
    <property type="entry name" value="P-loop_NTPase"/>
</dbReference>
<gene>
    <name evidence="15 20" type="primary">recB</name>
    <name evidence="20" type="ORF">STPYR_12319</name>
</gene>
<dbReference type="SUPFAM" id="SSF52540">
    <property type="entry name" value="P-loop containing nucleoside triphosphate hydrolases"/>
    <property type="match status" value="1"/>
</dbReference>
<dbReference type="EMBL" id="FLTS01000001">
    <property type="protein sequence ID" value="SBV37389.1"/>
    <property type="molecule type" value="Genomic_DNA"/>
</dbReference>
<evidence type="ECO:0000256" key="12">
    <source>
        <dbReference type="ARBA" id="ARBA00023235"/>
    </source>
</evidence>
<dbReference type="AlphaFoldDB" id="A0A1Y5Q528"/>
<evidence type="ECO:0000256" key="1">
    <source>
        <dbReference type="ARBA" id="ARBA00022722"/>
    </source>
</evidence>
<dbReference type="SUPFAM" id="SSF52980">
    <property type="entry name" value="Restriction endonuclease-like"/>
    <property type="match status" value="1"/>
</dbReference>
<dbReference type="Gene3D" id="1.10.3170.10">
    <property type="entry name" value="Recbcd, chain B, domain 2"/>
    <property type="match status" value="1"/>
</dbReference>
<evidence type="ECO:0000256" key="3">
    <source>
        <dbReference type="ARBA" id="ARBA00022741"/>
    </source>
</evidence>
<evidence type="ECO:0000259" key="19">
    <source>
        <dbReference type="PROSITE" id="PS51217"/>
    </source>
</evidence>
<evidence type="ECO:0000256" key="4">
    <source>
        <dbReference type="ARBA" id="ARBA00022763"/>
    </source>
</evidence>
<dbReference type="HAMAP" id="MF_01485">
    <property type="entry name" value="RecB"/>
    <property type="match status" value="1"/>
</dbReference>
<dbReference type="InterPro" id="IPR011335">
    <property type="entry name" value="Restrct_endonuc-II-like"/>
</dbReference>
<evidence type="ECO:0000256" key="15">
    <source>
        <dbReference type="HAMAP-Rule" id="MF_01485"/>
    </source>
</evidence>
<dbReference type="PANTHER" id="PTHR11070">
    <property type="entry name" value="UVRD / RECB / PCRA DNA HELICASE FAMILY MEMBER"/>
    <property type="match status" value="1"/>
</dbReference>
<reference evidence="20" key="1">
    <citation type="submission" date="2016-03" db="EMBL/GenBank/DDBJ databases">
        <authorList>
            <person name="Ploux O."/>
        </authorList>
    </citation>
    <scope>NUCLEOTIDE SEQUENCE</scope>
    <source>
        <strain evidence="20">UC10</strain>
    </source>
</reference>
<keyword evidence="5 15" id="KW-0378">Hydrolase</keyword>
<dbReference type="CDD" id="cd22352">
    <property type="entry name" value="RecB_C-like"/>
    <property type="match status" value="1"/>
</dbReference>
<dbReference type="Pfam" id="PF00580">
    <property type="entry name" value="UvrD-helicase"/>
    <property type="match status" value="1"/>
</dbReference>
<dbReference type="EC" id="3.1.11.5" evidence="15"/>
<evidence type="ECO:0000313" key="20">
    <source>
        <dbReference type="EMBL" id="SBV37389.1"/>
    </source>
</evidence>
<dbReference type="GO" id="GO:0005829">
    <property type="term" value="C:cytosol"/>
    <property type="evidence" value="ECO:0007669"/>
    <property type="project" value="TreeGrafter"/>
</dbReference>
<feature type="binding site" evidence="16">
    <location>
        <begin position="24"/>
        <end position="31"/>
    </location>
    <ligand>
        <name>ATP</name>
        <dbReference type="ChEBI" id="CHEBI:30616"/>
    </ligand>
</feature>
<feature type="domain" description="UvrD-like helicase ATP-binding" evidence="18">
    <location>
        <begin position="3"/>
        <end position="463"/>
    </location>
</feature>
<evidence type="ECO:0000259" key="18">
    <source>
        <dbReference type="PROSITE" id="PS51198"/>
    </source>
</evidence>
<keyword evidence="7 15" id="KW-0269">Exonuclease</keyword>
<evidence type="ECO:0000256" key="8">
    <source>
        <dbReference type="ARBA" id="ARBA00022840"/>
    </source>
</evidence>
<feature type="active site" description="For nuclease activity" evidence="15">
    <location>
        <position position="1098"/>
    </location>
</feature>
<comment type="domain">
    <text evidence="15">The C-terminal domain has nuclease activity and interacts with RecD. It interacts with RecA, facilitating its loading onto ssDNA.</text>
</comment>
<feature type="region of interest" description="Disordered" evidence="17">
    <location>
        <begin position="1196"/>
        <end position="1227"/>
    </location>
</feature>
<dbReference type="GO" id="GO:0003677">
    <property type="term" value="F:DNA binding"/>
    <property type="evidence" value="ECO:0007669"/>
    <property type="project" value="UniProtKB-UniRule"/>
</dbReference>
<dbReference type="GO" id="GO:0016887">
    <property type="term" value="F:ATP hydrolysis activity"/>
    <property type="evidence" value="ECO:0007669"/>
    <property type="project" value="RHEA"/>
</dbReference>
<dbReference type="Gene3D" id="3.40.50.300">
    <property type="entry name" value="P-loop containing nucleotide triphosphate hydrolases"/>
    <property type="match status" value="2"/>
</dbReference>
<keyword evidence="11 15" id="KW-0234">DNA repair</keyword>
<comment type="similarity">
    <text evidence="15">Belongs to the helicase family. UvrD subfamily.</text>
</comment>
<evidence type="ECO:0000256" key="10">
    <source>
        <dbReference type="ARBA" id="ARBA00023125"/>
    </source>
</evidence>
<dbReference type="GO" id="GO:0008854">
    <property type="term" value="F:exodeoxyribonuclease V activity"/>
    <property type="evidence" value="ECO:0007669"/>
    <property type="project" value="UniProtKB-EC"/>
</dbReference>
<evidence type="ECO:0000256" key="16">
    <source>
        <dbReference type="PROSITE-ProRule" id="PRU00560"/>
    </source>
</evidence>
<dbReference type="InterPro" id="IPR004586">
    <property type="entry name" value="RecB"/>
</dbReference>
<accession>A0A1Y5Q528</accession>
<comment type="subunit">
    <text evidence="15">Heterotrimer of RecB, RecC and RecD. All subunits contribute to DNA-binding. Interacts with RecA.</text>
</comment>
<dbReference type="Pfam" id="PF12705">
    <property type="entry name" value="PDDEXK_1"/>
    <property type="match status" value="1"/>
</dbReference>
<dbReference type="InterPro" id="IPR011604">
    <property type="entry name" value="PDDEXK-like_dom_sf"/>
</dbReference>
<dbReference type="GO" id="GO:0009338">
    <property type="term" value="C:exodeoxyribonuclease V complex"/>
    <property type="evidence" value="ECO:0007669"/>
    <property type="project" value="TreeGrafter"/>
</dbReference>
<comment type="catalytic activity">
    <reaction evidence="13 15">
        <text>Couples ATP hydrolysis with the unwinding of duplex DNA by translocating in the 3'-5' direction.</text>
        <dbReference type="EC" id="5.6.2.4"/>
    </reaction>
</comment>